<feature type="signal peptide" evidence="1">
    <location>
        <begin position="1"/>
        <end position="24"/>
    </location>
</feature>
<reference evidence="3" key="1">
    <citation type="submission" date="2020-11" db="EMBL/GenBank/DDBJ databases">
        <authorList>
            <consortium name="DOE Joint Genome Institute"/>
            <person name="Ahrendt S."/>
            <person name="Riley R."/>
            <person name="Andreopoulos W."/>
            <person name="Labutti K."/>
            <person name="Pangilinan J."/>
            <person name="Ruiz-Duenas F.J."/>
            <person name="Barrasa J.M."/>
            <person name="Sanchez-Garcia M."/>
            <person name="Camarero S."/>
            <person name="Miyauchi S."/>
            <person name="Serrano A."/>
            <person name="Linde D."/>
            <person name="Babiker R."/>
            <person name="Drula E."/>
            <person name="Ayuso-Fernandez I."/>
            <person name="Pacheco R."/>
            <person name="Padilla G."/>
            <person name="Ferreira P."/>
            <person name="Barriuso J."/>
            <person name="Kellner H."/>
            <person name="Castanera R."/>
            <person name="Alfaro M."/>
            <person name="Ramirez L."/>
            <person name="Pisabarro A.G."/>
            <person name="Kuo A."/>
            <person name="Tritt A."/>
            <person name="Lipzen A."/>
            <person name="He G."/>
            <person name="Yan M."/>
            <person name="Ng V."/>
            <person name="Cullen D."/>
            <person name="Martin F."/>
            <person name="Rosso M.-N."/>
            <person name="Henrissat B."/>
            <person name="Hibbett D."/>
            <person name="Martinez A.T."/>
            <person name="Grigoriev I.V."/>
        </authorList>
    </citation>
    <scope>NUCLEOTIDE SEQUENCE</scope>
    <source>
        <strain evidence="3">CBS 506.95</strain>
    </source>
</reference>
<dbReference type="EMBL" id="MU157825">
    <property type="protein sequence ID" value="KAF9534681.1"/>
    <property type="molecule type" value="Genomic_DNA"/>
</dbReference>
<name>A0A9P6ESZ1_9AGAR</name>
<gene>
    <name evidence="3" type="ORF">CPB83DRAFT_755064</name>
</gene>
<dbReference type="Pfam" id="PF00188">
    <property type="entry name" value="CAP"/>
    <property type="match status" value="1"/>
</dbReference>
<keyword evidence="1" id="KW-0732">Signal</keyword>
<sequence>MPSVTLLFTFAFILATLFQYQASGFVLPKPRKPPLVHSIASRGTSRQVNAFLNAHNSIRSAHFAAPLRWSNDLAAKAESYGDRCPKQHSGGSLDSRSYGENIAAGTGNFTIDGALQSFISDQNLYDPVHPTYRRFTQVVWKSTQEIGCASSECKDYFPGHGKTTVYTCLYFPAGNVIGQLR</sequence>
<evidence type="ECO:0000259" key="2">
    <source>
        <dbReference type="SMART" id="SM00198"/>
    </source>
</evidence>
<evidence type="ECO:0000313" key="3">
    <source>
        <dbReference type="EMBL" id="KAF9534681.1"/>
    </source>
</evidence>
<comment type="caution">
    <text evidence="3">The sequence shown here is derived from an EMBL/GenBank/DDBJ whole genome shotgun (WGS) entry which is preliminary data.</text>
</comment>
<dbReference type="AlphaFoldDB" id="A0A9P6ESZ1"/>
<feature type="chain" id="PRO_5040348441" evidence="1">
    <location>
        <begin position="25"/>
        <end position="181"/>
    </location>
</feature>
<evidence type="ECO:0000256" key="1">
    <source>
        <dbReference type="SAM" id="SignalP"/>
    </source>
</evidence>
<dbReference type="InterPro" id="IPR035940">
    <property type="entry name" value="CAP_sf"/>
</dbReference>
<organism evidence="3 4">
    <name type="scientific">Crepidotus variabilis</name>
    <dbReference type="NCBI Taxonomy" id="179855"/>
    <lineage>
        <taxon>Eukaryota</taxon>
        <taxon>Fungi</taxon>
        <taxon>Dikarya</taxon>
        <taxon>Basidiomycota</taxon>
        <taxon>Agaricomycotina</taxon>
        <taxon>Agaricomycetes</taxon>
        <taxon>Agaricomycetidae</taxon>
        <taxon>Agaricales</taxon>
        <taxon>Agaricineae</taxon>
        <taxon>Crepidotaceae</taxon>
        <taxon>Crepidotus</taxon>
    </lineage>
</organism>
<accession>A0A9P6ESZ1</accession>
<dbReference type="InterPro" id="IPR001283">
    <property type="entry name" value="CRISP-related"/>
</dbReference>
<dbReference type="InterPro" id="IPR014044">
    <property type="entry name" value="CAP_dom"/>
</dbReference>
<proteinExistence type="predicted"/>
<dbReference type="SMART" id="SM00198">
    <property type="entry name" value="SCP"/>
    <property type="match status" value="1"/>
</dbReference>
<dbReference type="Proteomes" id="UP000807306">
    <property type="component" value="Unassembled WGS sequence"/>
</dbReference>
<dbReference type="Gene3D" id="3.40.33.10">
    <property type="entry name" value="CAP"/>
    <property type="match status" value="1"/>
</dbReference>
<keyword evidence="4" id="KW-1185">Reference proteome</keyword>
<protein>
    <submittedName>
        <fullName evidence="3">CAP domain-containing protein</fullName>
    </submittedName>
</protein>
<dbReference type="OrthoDB" id="337038at2759"/>
<dbReference type="PANTHER" id="PTHR10334">
    <property type="entry name" value="CYSTEINE-RICH SECRETORY PROTEIN-RELATED"/>
    <property type="match status" value="1"/>
</dbReference>
<evidence type="ECO:0000313" key="4">
    <source>
        <dbReference type="Proteomes" id="UP000807306"/>
    </source>
</evidence>
<feature type="domain" description="SCP" evidence="2">
    <location>
        <begin position="46"/>
        <end position="178"/>
    </location>
</feature>
<dbReference type="SUPFAM" id="SSF55797">
    <property type="entry name" value="PR-1-like"/>
    <property type="match status" value="1"/>
</dbReference>
<dbReference type="PRINTS" id="PR00837">
    <property type="entry name" value="V5TPXLIKE"/>
</dbReference>